<organism evidence="3 5">
    <name type="scientific">Geobacillus stearothermophilus</name>
    <name type="common">Bacillus stearothermophilus</name>
    <dbReference type="NCBI Taxonomy" id="1422"/>
    <lineage>
        <taxon>Bacteria</taxon>
        <taxon>Bacillati</taxon>
        <taxon>Bacillota</taxon>
        <taxon>Bacilli</taxon>
        <taxon>Bacillales</taxon>
        <taxon>Anoxybacillaceae</taxon>
        <taxon>Geobacillus</taxon>
    </lineage>
</organism>
<accession>A0A150MP73</accession>
<reference evidence="3 5" key="1">
    <citation type="submission" date="2016-01" db="EMBL/GenBank/DDBJ databases">
        <title>Draft Genome Sequences of Seven Thermophilic Sporeformers Isolated from Foods.</title>
        <authorList>
            <person name="Berendsen E.M."/>
            <person name="Wells-Bennik M.H."/>
            <person name="Krawcyk A.O."/>
            <person name="De Jong A."/>
            <person name="Holsappel S."/>
            <person name="Eijlander R.T."/>
            <person name="Kuipers O.P."/>
        </authorList>
    </citation>
    <scope>NUCLEOTIDE SEQUENCE [LARGE SCALE GENOMIC DNA]</scope>
    <source>
        <strain evidence="3 5">B4109</strain>
    </source>
</reference>
<dbReference type="PATRIC" id="fig|1422.18.peg.67"/>
<evidence type="ECO:0000313" key="2">
    <source>
        <dbReference type="EMBL" id="KAF6509488.1"/>
    </source>
</evidence>
<keyword evidence="1" id="KW-1133">Transmembrane helix</keyword>
<keyword evidence="7" id="KW-1185">Reference proteome</keyword>
<proteinExistence type="predicted"/>
<evidence type="ECO:0000313" key="3">
    <source>
        <dbReference type="EMBL" id="KYD26231.1"/>
    </source>
</evidence>
<dbReference type="AlphaFoldDB" id="A0A150MP73"/>
<evidence type="ECO:0000313" key="6">
    <source>
        <dbReference type="Proteomes" id="UP000266922"/>
    </source>
</evidence>
<feature type="transmembrane region" description="Helical" evidence="1">
    <location>
        <begin position="93"/>
        <end position="122"/>
    </location>
</feature>
<sequence length="174" mass="19279">MKKARAVFLLALVALAGVSLFHILTPHEVMAHGRPGAPFDGMPGGFGHPHREFIMEQRGGWMMPMLFLKWLIPLLLAAAGAVWLAAARSKRWIGWVLVTLGIAALLPKWVLLLLALAAVYALGRRQARKPSAVEVLMPAAPFVSTDWLDEWKKTIQKEAQTNGHFSPNEDDRSR</sequence>
<keyword evidence="1" id="KW-0812">Transmembrane</keyword>
<dbReference type="EMBL" id="LUCS01000030">
    <property type="protein sequence ID" value="KAF6509488.1"/>
    <property type="molecule type" value="Genomic_DNA"/>
</dbReference>
<evidence type="ECO:0000313" key="5">
    <source>
        <dbReference type="Proteomes" id="UP000075424"/>
    </source>
</evidence>
<reference evidence="2 7" key="2">
    <citation type="submission" date="2016-03" db="EMBL/GenBank/DDBJ databases">
        <title>Spore heat resistance.</title>
        <authorList>
            <person name="Boekhorst J."/>
            <person name="Berendsen E.M."/>
            <person name="Wells-Bennik M.H."/>
            <person name="Kuipers O.P."/>
        </authorList>
    </citation>
    <scope>NUCLEOTIDE SEQUENCE [LARGE SCALE GENOMIC DNA]</scope>
    <source>
        <strain evidence="2 7">GS8</strain>
    </source>
</reference>
<dbReference type="Proteomes" id="UP000773850">
    <property type="component" value="Unassembled WGS sequence"/>
</dbReference>
<name>A0A150MP73_GEOSE</name>
<feature type="transmembrane region" description="Helical" evidence="1">
    <location>
        <begin position="67"/>
        <end position="86"/>
    </location>
</feature>
<evidence type="ECO:0000313" key="4">
    <source>
        <dbReference type="EMBL" id="RLQ12908.1"/>
    </source>
</evidence>
<dbReference type="RefSeq" id="WP_033016940.1">
    <property type="nucleotide sequence ID" value="NZ_CBCSGJ010000054.1"/>
</dbReference>
<dbReference type="OrthoDB" id="2969071at2"/>
<dbReference type="EMBL" id="RCTJ01000098">
    <property type="protein sequence ID" value="RLQ12908.1"/>
    <property type="molecule type" value="Genomic_DNA"/>
</dbReference>
<dbReference type="Proteomes" id="UP000266922">
    <property type="component" value="Unassembled WGS sequence"/>
</dbReference>
<evidence type="ECO:0000256" key="1">
    <source>
        <dbReference type="SAM" id="Phobius"/>
    </source>
</evidence>
<dbReference type="GeneID" id="89613807"/>
<keyword evidence="1" id="KW-0472">Membrane</keyword>
<dbReference type="EMBL" id="LQYV01000072">
    <property type="protein sequence ID" value="KYD26231.1"/>
    <property type="molecule type" value="Genomic_DNA"/>
</dbReference>
<dbReference type="Proteomes" id="UP000075424">
    <property type="component" value="Unassembled WGS sequence"/>
</dbReference>
<protein>
    <submittedName>
        <fullName evidence="3">Uncharacterized protein</fullName>
    </submittedName>
</protein>
<reference evidence="4 6" key="3">
    <citation type="submission" date="2018-10" db="EMBL/GenBank/DDBJ databases">
        <title>Geobacillus stearothermophilus in processing lines of powdered infant formula.</title>
        <authorList>
            <person name="Rhee M.S."/>
            <person name="Choi I.-G."/>
            <person name="Cho T.J."/>
            <person name="Park B."/>
        </authorList>
    </citation>
    <scope>NUCLEOTIDE SEQUENCE [LARGE SCALE GENOMIC DNA]</scope>
    <source>
        <strain evidence="4 6">FHS-PPGT130</strain>
    </source>
</reference>
<comment type="caution">
    <text evidence="3">The sequence shown here is derived from an EMBL/GenBank/DDBJ whole genome shotgun (WGS) entry which is preliminary data.</text>
</comment>
<gene>
    <name evidence="3" type="ORF">B4109_0317</name>
    <name evidence="4" type="ORF">D9548_14950</name>
    <name evidence="2" type="ORF">GS8_3019</name>
</gene>
<evidence type="ECO:0000313" key="7">
    <source>
        <dbReference type="Proteomes" id="UP000773850"/>
    </source>
</evidence>